<comment type="caution">
    <text evidence="3">The sequence shown here is derived from an EMBL/GenBank/DDBJ whole genome shotgun (WGS) entry which is preliminary data.</text>
</comment>
<name>A0A0G1BKP8_9BACT</name>
<keyword evidence="2" id="KW-0812">Transmembrane</keyword>
<accession>A0A0G1BKP8</accession>
<feature type="region of interest" description="Disordered" evidence="1">
    <location>
        <begin position="346"/>
        <end position="366"/>
    </location>
</feature>
<keyword evidence="2" id="KW-1133">Transmembrane helix</keyword>
<sequence>MNTAGHGKSTPETAEEEKQGFDLDQRDSATWASLIQLTIAGGAGGYKYTDDTKKAFKTISDENIHQRLLNLRNPHELQRVIDSHALIGRRLKNKKKDSTKFAFFRFKGEVTRDRYDRVGTAIKIAQHVHQHTARLEESIKTEKAIDRFTLSDENSQQLKKGLSEWREKNPRASIDDELSRQAKKIYHDQCNKEGKKADGKAERALKNDLLTAREEAIARVTEAGIFEKAEGVLKHDTLDPQNTRLTEEQLKSRLDYIYEGKIPEEKLAAGFAEGITEEQLIQSEAGQAAKRKEAEKEIAKPPAAKPEFDLSALSGGLAEGAHFENVLEGAKPKFDQPLAEKVPEKITSQHKGPPGGPPPGQGKPKIRKTLSSFVSNMADMQNLAANIMQQIVAAIMHQIISRIKAMAEAAVRKLATKAITKAGLKLAEQALAFVVPFLGNGALAIIQALGLDEAALKLTLSAAKFAVYVVAGIVVFMFIKNSGSTQLVGVEPVPADMAFYRNSRYIAWKNFEEKNLNLINNSASWVAFEKERLDINYRLVDLPLDADRHNDVKK</sequence>
<gene>
    <name evidence="3" type="ORF">UV09_C0012G0025</name>
</gene>
<feature type="region of interest" description="Disordered" evidence="1">
    <location>
        <begin position="284"/>
        <end position="307"/>
    </location>
</feature>
<dbReference type="AlphaFoldDB" id="A0A0G1BKP8"/>
<evidence type="ECO:0000313" key="4">
    <source>
        <dbReference type="Proteomes" id="UP000034320"/>
    </source>
</evidence>
<feature type="compositionally biased region" description="Basic and acidic residues" evidence="1">
    <location>
        <begin position="290"/>
        <end position="299"/>
    </location>
</feature>
<reference evidence="3 4" key="1">
    <citation type="journal article" date="2015" name="Nature">
        <title>rRNA introns, odd ribosomes, and small enigmatic genomes across a large radiation of phyla.</title>
        <authorList>
            <person name="Brown C.T."/>
            <person name="Hug L.A."/>
            <person name="Thomas B.C."/>
            <person name="Sharon I."/>
            <person name="Castelle C.J."/>
            <person name="Singh A."/>
            <person name="Wilkins M.J."/>
            <person name="Williams K.H."/>
            <person name="Banfield J.F."/>
        </authorList>
    </citation>
    <scope>NUCLEOTIDE SEQUENCE [LARGE SCALE GENOMIC DNA]</scope>
</reference>
<keyword evidence="2" id="KW-0472">Membrane</keyword>
<organism evidence="3 4">
    <name type="scientific">Candidatus Gottesmanbacteria bacterium GW2011_GWA2_42_18</name>
    <dbReference type="NCBI Taxonomy" id="1618442"/>
    <lineage>
        <taxon>Bacteria</taxon>
        <taxon>Candidatus Gottesmaniibacteriota</taxon>
    </lineage>
</organism>
<evidence type="ECO:0000256" key="2">
    <source>
        <dbReference type="SAM" id="Phobius"/>
    </source>
</evidence>
<dbReference type="Proteomes" id="UP000034320">
    <property type="component" value="Unassembled WGS sequence"/>
</dbReference>
<dbReference type="EMBL" id="LCDD01000012">
    <property type="protein sequence ID" value="KKS46856.1"/>
    <property type="molecule type" value="Genomic_DNA"/>
</dbReference>
<feature type="transmembrane region" description="Helical" evidence="2">
    <location>
        <begin position="430"/>
        <end position="450"/>
    </location>
</feature>
<feature type="transmembrane region" description="Helical" evidence="2">
    <location>
        <begin position="462"/>
        <end position="479"/>
    </location>
</feature>
<feature type="region of interest" description="Disordered" evidence="1">
    <location>
        <begin position="1"/>
        <end position="22"/>
    </location>
</feature>
<evidence type="ECO:0000256" key="1">
    <source>
        <dbReference type="SAM" id="MobiDB-lite"/>
    </source>
</evidence>
<evidence type="ECO:0000313" key="3">
    <source>
        <dbReference type="EMBL" id="KKS46856.1"/>
    </source>
</evidence>
<proteinExistence type="predicted"/>
<protein>
    <submittedName>
        <fullName evidence="3">Uncharacterized protein</fullName>
    </submittedName>
</protein>